<dbReference type="EMBL" id="PDEQ01000004">
    <property type="protein sequence ID" value="PEN13581.1"/>
    <property type="molecule type" value="Genomic_DNA"/>
</dbReference>
<dbReference type="Proteomes" id="UP000220102">
    <property type="component" value="Unassembled WGS sequence"/>
</dbReference>
<comment type="caution">
    <text evidence="2">The sequence shown here is derived from an EMBL/GenBank/DDBJ whole genome shotgun (WGS) entry which is preliminary data.</text>
</comment>
<evidence type="ECO:0008006" key="4">
    <source>
        <dbReference type="Google" id="ProtNLM"/>
    </source>
</evidence>
<dbReference type="InterPro" id="IPR008620">
    <property type="entry name" value="FixH"/>
</dbReference>
<dbReference type="RefSeq" id="WP_098075504.1">
    <property type="nucleotide sequence ID" value="NZ_PDEQ01000004.1"/>
</dbReference>
<keyword evidence="3" id="KW-1185">Reference proteome</keyword>
<dbReference type="OrthoDB" id="1495896at2"/>
<accession>A0A2A8CY92</accession>
<feature type="transmembrane region" description="Helical" evidence="1">
    <location>
        <begin position="12"/>
        <end position="34"/>
    </location>
</feature>
<evidence type="ECO:0000313" key="2">
    <source>
        <dbReference type="EMBL" id="PEN13581.1"/>
    </source>
</evidence>
<name>A0A2A8CY92_9BACT</name>
<keyword evidence="1" id="KW-1133">Transmembrane helix</keyword>
<protein>
    <recommendedName>
        <fullName evidence="4">Nitrogen fixation protein FixH</fullName>
    </recommendedName>
</protein>
<gene>
    <name evidence="2" type="ORF">CRI94_09750</name>
</gene>
<keyword evidence="1" id="KW-0472">Membrane</keyword>
<keyword evidence="1" id="KW-0812">Transmembrane</keyword>
<evidence type="ECO:0000313" key="3">
    <source>
        <dbReference type="Proteomes" id="UP000220102"/>
    </source>
</evidence>
<proteinExistence type="predicted"/>
<dbReference type="AlphaFoldDB" id="A0A2A8CY92"/>
<evidence type="ECO:0000256" key="1">
    <source>
        <dbReference type="SAM" id="Phobius"/>
    </source>
</evidence>
<organism evidence="2 3">
    <name type="scientific">Longibacter salinarum</name>
    <dbReference type="NCBI Taxonomy" id="1850348"/>
    <lineage>
        <taxon>Bacteria</taxon>
        <taxon>Pseudomonadati</taxon>
        <taxon>Rhodothermota</taxon>
        <taxon>Rhodothermia</taxon>
        <taxon>Rhodothermales</taxon>
        <taxon>Salisaetaceae</taxon>
        <taxon>Longibacter</taxon>
    </lineage>
</organism>
<dbReference type="Pfam" id="PF05751">
    <property type="entry name" value="FixH"/>
    <property type="match status" value="1"/>
</dbReference>
<reference evidence="2 3" key="1">
    <citation type="submission" date="2017-10" db="EMBL/GenBank/DDBJ databases">
        <title>Draft genome of Longibacter Salinarum.</title>
        <authorList>
            <person name="Goh K.M."/>
            <person name="Shamsir M.S."/>
            <person name="Lim S.W."/>
        </authorList>
    </citation>
    <scope>NUCLEOTIDE SEQUENCE [LARGE SCALE GENOMIC DNA]</scope>
    <source>
        <strain evidence="2 3">KCTC 52045</strain>
    </source>
</reference>
<sequence>MKLPFPSIPAHIRWPGFVVALLLISITASFYTLYKAQTDGGAAIVKDYYEKGKQWDDTAKAIRNGDELTVSVRVMPASSDGEMRPVEISVQDQSGTAVSDLNGMIRALRPHLSAPVAAVPLHPVADSPGTYRQLLPIASDGVWDFEIDGSRGDTPIQTTVRTRL</sequence>